<dbReference type="InterPro" id="IPR001138">
    <property type="entry name" value="Zn2Cys6_DnaBD"/>
</dbReference>
<evidence type="ECO:0000256" key="4">
    <source>
        <dbReference type="ARBA" id="ARBA00023163"/>
    </source>
</evidence>
<feature type="compositionally biased region" description="Low complexity" evidence="6">
    <location>
        <begin position="72"/>
        <end position="83"/>
    </location>
</feature>
<evidence type="ECO:0000256" key="1">
    <source>
        <dbReference type="ARBA" id="ARBA00022723"/>
    </source>
</evidence>
<keyword evidence="9" id="KW-1185">Reference proteome</keyword>
<evidence type="ECO:0000256" key="6">
    <source>
        <dbReference type="SAM" id="MobiDB-lite"/>
    </source>
</evidence>
<dbReference type="PANTHER" id="PTHR31668">
    <property type="entry name" value="GLUCOSE TRANSPORT TRANSCRIPTION REGULATOR RGT1-RELATED-RELATED"/>
    <property type="match status" value="1"/>
</dbReference>
<protein>
    <submittedName>
        <fullName evidence="8">Fungal-specific transcription factor domain-containing protein</fullName>
    </submittedName>
</protein>
<dbReference type="InterPro" id="IPR050797">
    <property type="entry name" value="Carb_Metab_Trans_Reg"/>
</dbReference>
<sequence>MASTLESRQYRSRKQKPCDLCRKRRICCIREPGSHSCSLCRTRNIDCTYVSSPPVRLRTPKERMRRSHVGNTTPTSPATESPSMQGRARIEELHHTLQYVGLSGDQDPYLLQHSSRDAKRQDDVAWACQTVNNDPVMPAQFTIVPDQHLDARPTYYPKNNVEESVHPYKEALIKTYFNIVHPSFPILDPIRFNPNSSSLLLASMYALSHKFCSEAGQIDPWIFLDFLGRALPLEARNPKLDSIEAALLYSQRHTYIFRAPTMPGMIAETGSLIGMSHDIGLNVDPTNWRISETDKKRRIRLWWAVYMQDKWVALTLGRPSFLHDEQSNVPMVTISDFDHGESEVSYLSALASSRIMYSVSTGMFVAMAELSVLLSDILSTFYTVRGIRRLREAPRQGMECVIDSFTNRLEGWYNIYNTLLQGDKRLLPDPTGKLLHLMYSTNKEFLMIT</sequence>
<dbReference type="InterPro" id="IPR036864">
    <property type="entry name" value="Zn2-C6_fun-type_DNA-bd_sf"/>
</dbReference>
<evidence type="ECO:0000256" key="3">
    <source>
        <dbReference type="ARBA" id="ARBA00023125"/>
    </source>
</evidence>
<dbReference type="Proteomes" id="UP001201262">
    <property type="component" value="Unassembled WGS sequence"/>
</dbReference>
<dbReference type="SMART" id="SM00906">
    <property type="entry name" value="Fungal_trans"/>
    <property type="match status" value="1"/>
</dbReference>
<accession>A0AAD4KKK4</accession>
<dbReference type="CDD" id="cd12148">
    <property type="entry name" value="fungal_TF_MHR"/>
    <property type="match status" value="1"/>
</dbReference>
<dbReference type="InterPro" id="IPR007219">
    <property type="entry name" value="XnlR_reg_dom"/>
</dbReference>
<reference evidence="8" key="1">
    <citation type="submission" date="2021-12" db="EMBL/GenBank/DDBJ databases">
        <title>Convergent genome expansion in fungi linked to evolution of root-endophyte symbiosis.</title>
        <authorList>
            <consortium name="DOE Joint Genome Institute"/>
            <person name="Ke Y.-H."/>
            <person name="Bonito G."/>
            <person name="Liao H.-L."/>
            <person name="Looney B."/>
            <person name="Rojas-Flechas A."/>
            <person name="Nash J."/>
            <person name="Hameed K."/>
            <person name="Schadt C."/>
            <person name="Martin F."/>
            <person name="Crous P.W."/>
            <person name="Miettinen O."/>
            <person name="Magnuson J.K."/>
            <person name="Labbe J."/>
            <person name="Jacobson D."/>
            <person name="Doktycz M.J."/>
            <person name="Veneault-Fourrey C."/>
            <person name="Kuo A."/>
            <person name="Mondo S."/>
            <person name="Calhoun S."/>
            <person name="Riley R."/>
            <person name="Ohm R."/>
            <person name="LaButti K."/>
            <person name="Andreopoulos B."/>
            <person name="Pangilinan J."/>
            <person name="Nolan M."/>
            <person name="Tritt A."/>
            <person name="Clum A."/>
            <person name="Lipzen A."/>
            <person name="Daum C."/>
            <person name="Barry K."/>
            <person name="Grigoriev I.V."/>
            <person name="Vilgalys R."/>
        </authorList>
    </citation>
    <scope>NUCLEOTIDE SEQUENCE</scope>
    <source>
        <strain evidence="8">PMI_201</strain>
    </source>
</reference>
<name>A0AAD4KKK4_9EURO</name>
<keyword evidence="5" id="KW-0539">Nucleus</keyword>
<dbReference type="GO" id="GO:0005634">
    <property type="term" value="C:nucleus"/>
    <property type="evidence" value="ECO:0007669"/>
    <property type="project" value="TreeGrafter"/>
</dbReference>
<dbReference type="GeneID" id="70247581"/>
<gene>
    <name evidence="8" type="ORF">BGW36DRAFT_389052</name>
</gene>
<dbReference type="AlphaFoldDB" id="A0AAD4KKK4"/>
<dbReference type="GO" id="GO:0001080">
    <property type="term" value="P:nitrogen catabolite activation of transcription from RNA polymerase II promoter"/>
    <property type="evidence" value="ECO:0007669"/>
    <property type="project" value="TreeGrafter"/>
</dbReference>
<dbReference type="PANTHER" id="PTHR31668:SF4">
    <property type="entry name" value="TRANSCRIPTIONAL ACTIVATOR PROTEIN DAL81"/>
    <property type="match status" value="1"/>
</dbReference>
<dbReference type="PROSITE" id="PS00463">
    <property type="entry name" value="ZN2_CY6_FUNGAL_1"/>
    <property type="match status" value="1"/>
</dbReference>
<organism evidence="8 9">
    <name type="scientific">Talaromyces proteolyticus</name>
    <dbReference type="NCBI Taxonomy" id="1131652"/>
    <lineage>
        <taxon>Eukaryota</taxon>
        <taxon>Fungi</taxon>
        <taxon>Dikarya</taxon>
        <taxon>Ascomycota</taxon>
        <taxon>Pezizomycotina</taxon>
        <taxon>Eurotiomycetes</taxon>
        <taxon>Eurotiomycetidae</taxon>
        <taxon>Eurotiales</taxon>
        <taxon>Trichocomaceae</taxon>
        <taxon>Talaromyces</taxon>
        <taxon>Talaromyces sect. Bacilispori</taxon>
    </lineage>
</organism>
<dbReference type="GO" id="GO:0008270">
    <property type="term" value="F:zinc ion binding"/>
    <property type="evidence" value="ECO:0007669"/>
    <property type="project" value="InterPro"/>
</dbReference>
<evidence type="ECO:0000256" key="2">
    <source>
        <dbReference type="ARBA" id="ARBA00023015"/>
    </source>
</evidence>
<evidence type="ECO:0000313" key="8">
    <source>
        <dbReference type="EMBL" id="KAH8690613.1"/>
    </source>
</evidence>
<keyword evidence="4" id="KW-0804">Transcription</keyword>
<dbReference type="PROSITE" id="PS50048">
    <property type="entry name" value="ZN2_CY6_FUNGAL_2"/>
    <property type="match status" value="1"/>
</dbReference>
<dbReference type="Pfam" id="PF04082">
    <property type="entry name" value="Fungal_trans"/>
    <property type="match status" value="1"/>
</dbReference>
<dbReference type="CDD" id="cd00067">
    <property type="entry name" value="GAL4"/>
    <property type="match status" value="1"/>
</dbReference>
<evidence type="ECO:0000313" key="9">
    <source>
        <dbReference type="Proteomes" id="UP001201262"/>
    </source>
</evidence>
<evidence type="ECO:0000259" key="7">
    <source>
        <dbReference type="PROSITE" id="PS50048"/>
    </source>
</evidence>
<dbReference type="SMART" id="SM00066">
    <property type="entry name" value="GAL4"/>
    <property type="match status" value="1"/>
</dbReference>
<dbReference type="RefSeq" id="XP_046066809.1">
    <property type="nucleotide sequence ID" value="XM_046217294.1"/>
</dbReference>
<feature type="region of interest" description="Disordered" evidence="6">
    <location>
        <begin position="57"/>
        <end position="86"/>
    </location>
</feature>
<keyword evidence="2" id="KW-0805">Transcription regulation</keyword>
<feature type="domain" description="Zn(2)-C6 fungal-type" evidence="7">
    <location>
        <begin position="17"/>
        <end position="49"/>
    </location>
</feature>
<evidence type="ECO:0000256" key="5">
    <source>
        <dbReference type="ARBA" id="ARBA00023242"/>
    </source>
</evidence>
<dbReference type="GO" id="GO:0006351">
    <property type="term" value="P:DNA-templated transcription"/>
    <property type="evidence" value="ECO:0007669"/>
    <property type="project" value="InterPro"/>
</dbReference>
<keyword evidence="1" id="KW-0479">Metal-binding</keyword>
<dbReference type="GO" id="GO:0000981">
    <property type="term" value="F:DNA-binding transcription factor activity, RNA polymerase II-specific"/>
    <property type="evidence" value="ECO:0007669"/>
    <property type="project" value="InterPro"/>
</dbReference>
<dbReference type="GO" id="GO:0003677">
    <property type="term" value="F:DNA binding"/>
    <property type="evidence" value="ECO:0007669"/>
    <property type="project" value="UniProtKB-KW"/>
</dbReference>
<dbReference type="SUPFAM" id="SSF57701">
    <property type="entry name" value="Zn2/Cys6 DNA-binding domain"/>
    <property type="match status" value="1"/>
</dbReference>
<keyword evidence="3" id="KW-0238">DNA-binding</keyword>
<dbReference type="EMBL" id="JAJTJA010000013">
    <property type="protein sequence ID" value="KAH8690613.1"/>
    <property type="molecule type" value="Genomic_DNA"/>
</dbReference>
<comment type="caution">
    <text evidence="8">The sequence shown here is derived from an EMBL/GenBank/DDBJ whole genome shotgun (WGS) entry which is preliminary data.</text>
</comment>
<proteinExistence type="predicted"/>